<dbReference type="EMBL" id="AEVO01000061">
    <property type="protein sequence ID" value="EFY06956.1"/>
    <property type="molecule type" value="Genomic_DNA"/>
</dbReference>
<evidence type="ECO:0000313" key="6">
    <source>
        <dbReference type="EMBL" id="EFY06956.1"/>
    </source>
</evidence>
<organism evidence="6 7">
    <name type="scientific">Succinatimonas hippei (strain DSM 22608 / JCM 16073 / KCTC 15190 / YIT 12066)</name>
    <dbReference type="NCBI Taxonomy" id="762983"/>
    <lineage>
        <taxon>Bacteria</taxon>
        <taxon>Pseudomonadati</taxon>
        <taxon>Pseudomonadota</taxon>
        <taxon>Gammaproteobacteria</taxon>
        <taxon>Aeromonadales</taxon>
        <taxon>Succinivibrionaceae</taxon>
        <taxon>Succinatimonas</taxon>
    </lineage>
</organism>
<dbReference type="InterPro" id="IPR007792">
    <property type="entry name" value="T4SS_VirB3/TrbD/AvhB"/>
</dbReference>
<gene>
    <name evidence="6" type="ORF">HMPREF9444_01209</name>
</gene>
<comment type="subcellular location">
    <subcellularLocation>
        <location evidence="1">Membrane</location>
    </subcellularLocation>
</comment>
<dbReference type="RefSeq" id="WP_009143407.1">
    <property type="nucleotide sequence ID" value="NZ_GL830997.1"/>
</dbReference>
<protein>
    <submittedName>
        <fullName evidence="6">Conjugal transfer protein TrbD</fullName>
    </submittedName>
</protein>
<dbReference type="eggNOG" id="COG5268">
    <property type="taxonomic scope" value="Bacteria"/>
</dbReference>
<proteinExistence type="predicted"/>
<dbReference type="AlphaFoldDB" id="E8LKG9"/>
<dbReference type="STRING" id="762983.HMPREF9444_01209"/>
<evidence type="ECO:0000256" key="2">
    <source>
        <dbReference type="ARBA" id="ARBA00022692"/>
    </source>
</evidence>
<dbReference type="Proteomes" id="UP000018458">
    <property type="component" value="Unassembled WGS sequence"/>
</dbReference>
<dbReference type="HOGENOM" id="CLU_173974_1_0_6"/>
<keyword evidence="2 5" id="KW-0812">Transmembrane</keyword>
<dbReference type="GO" id="GO:0016020">
    <property type="term" value="C:membrane"/>
    <property type="evidence" value="ECO:0007669"/>
    <property type="project" value="UniProtKB-SubCell"/>
</dbReference>
<feature type="transmembrane region" description="Helical" evidence="5">
    <location>
        <begin position="16"/>
        <end position="35"/>
    </location>
</feature>
<keyword evidence="4 5" id="KW-0472">Membrane</keyword>
<evidence type="ECO:0000256" key="3">
    <source>
        <dbReference type="ARBA" id="ARBA00022989"/>
    </source>
</evidence>
<evidence type="ECO:0000256" key="1">
    <source>
        <dbReference type="ARBA" id="ARBA00004370"/>
    </source>
</evidence>
<name>E8LKG9_SUCHY</name>
<dbReference type="Pfam" id="PF05101">
    <property type="entry name" value="VirB3"/>
    <property type="match status" value="1"/>
</dbReference>
<evidence type="ECO:0000313" key="7">
    <source>
        <dbReference type="Proteomes" id="UP000018458"/>
    </source>
</evidence>
<sequence length="97" mass="11157">MNRHQIYKALIQKQTFLGCERSLCMFLILICIALVLSSADILVSLMSGCLFICGFYLLRIMSEHDLMLSKVYLKQLKYAAFYLAQGRNLNNGGWKKK</sequence>
<feature type="transmembrane region" description="Helical" evidence="5">
    <location>
        <begin position="41"/>
        <end position="58"/>
    </location>
</feature>
<evidence type="ECO:0000256" key="5">
    <source>
        <dbReference type="SAM" id="Phobius"/>
    </source>
</evidence>
<comment type="caution">
    <text evidence="6">The sequence shown here is derived from an EMBL/GenBank/DDBJ whole genome shotgun (WGS) entry which is preliminary data.</text>
</comment>
<accession>E8LKG9</accession>
<evidence type="ECO:0000256" key="4">
    <source>
        <dbReference type="ARBA" id="ARBA00023136"/>
    </source>
</evidence>
<keyword evidence="7" id="KW-1185">Reference proteome</keyword>
<reference evidence="6 7" key="1">
    <citation type="submission" date="2011-01" db="EMBL/GenBank/DDBJ databases">
        <authorList>
            <person name="Weinstock G."/>
            <person name="Sodergren E."/>
            <person name="Clifton S."/>
            <person name="Fulton L."/>
            <person name="Fulton B."/>
            <person name="Courtney L."/>
            <person name="Fronick C."/>
            <person name="Harrison M."/>
            <person name="Strong C."/>
            <person name="Farmer C."/>
            <person name="Delahaunty K."/>
            <person name="Markovic C."/>
            <person name="Hall O."/>
            <person name="Minx P."/>
            <person name="Tomlinson C."/>
            <person name="Mitreva M."/>
            <person name="Hou S."/>
            <person name="Chen J."/>
            <person name="Wollam A."/>
            <person name="Pepin K.H."/>
            <person name="Johnson M."/>
            <person name="Bhonagiri V."/>
            <person name="Zhang X."/>
            <person name="Suruliraj S."/>
            <person name="Warren W."/>
            <person name="Chinwalla A."/>
            <person name="Mardis E.R."/>
            <person name="Wilson R.K."/>
        </authorList>
    </citation>
    <scope>NUCLEOTIDE SEQUENCE [LARGE SCALE GENOMIC DNA]</scope>
    <source>
        <strain evidence="7">DSM 22608 / JCM 16073 / KCTC 15190 / YIT 12066</strain>
    </source>
</reference>
<keyword evidence="3 5" id="KW-1133">Transmembrane helix</keyword>